<keyword evidence="2" id="KW-1185">Reference proteome</keyword>
<evidence type="ECO:0000313" key="2">
    <source>
        <dbReference type="Proteomes" id="UP000314294"/>
    </source>
</evidence>
<name>A0A4Z2HHD4_9TELE</name>
<organism evidence="1 2">
    <name type="scientific">Liparis tanakae</name>
    <name type="common">Tanaka's snailfish</name>
    <dbReference type="NCBI Taxonomy" id="230148"/>
    <lineage>
        <taxon>Eukaryota</taxon>
        <taxon>Metazoa</taxon>
        <taxon>Chordata</taxon>
        <taxon>Craniata</taxon>
        <taxon>Vertebrata</taxon>
        <taxon>Euteleostomi</taxon>
        <taxon>Actinopterygii</taxon>
        <taxon>Neopterygii</taxon>
        <taxon>Teleostei</taxon>
        <taxon>Neoteleostei</taxon>
        <taxon>Acanthomorphata</taxon>
        <taxon>Eupercaria</taxon>
        <taxon>Perciformes</taxon>
        <taxon>Cottioidei</taxon>
        <taxon>Cottales</taxon>
        <taxon>Liparidae</taxon>
        <taxon>Liparis</taxon>
    </lineage>
</organism>
<dbReference type="PROSITE" id="PS51257">
    <property type="entry name" value="PROKAR_LIPOPROTEIN"/>
    <property type="match status" value="1"/>
</dbReference>
<comment type="caution">
    <text evidence="1">The sequence shown here is derived from an EMBL/GenBank/DDBJ whole genome shotgun (WGS) entry which is preliminary data.</text>
</comment>
<dbReference type="AlphaFoldDB" id="A0A4Z2HHD4"/>
<dbReference type="Proteomes" id="UP000314294">
    <property type="component" value="Unassembled WGS sequence"/>
</dbReference>
<accession>A0A4Z2HHD4</accession>
<evidence type="ECO:0000313" key="1">
    <source>
        <dbReference type="EMBL" id="TNN64940.1"/>
    </source>
</evidence>
<dbReference type="EMBL" id="SRLO01000243">
    <property type="protein sequence ID" value="TNN64940.1"/>
    <property type="molecule type" value="Genomic_DNA"/>
</dbReference>
<proteinExistence type="predicted"/>
<sequence>MPPRISSTDRTSSTGFLSGSTGGICSSFFACSVAISTACRQTGGQTDGCWSVMSLYVGGFSSSLTGRNTFCRSRPVMPVRRSRTAGADTASRLASMRIFCRLWYSLASRSFSSSAASSAAYTNTHGNLLKFIDDFWHAFDHHFHFIRSIPVVSALVPEVADPGPGVVVSLHGGGA</sequence>
<reference evidence="1 2" key="1">
    <citation type="submission" date="2019-03" db="EMBL/GenBank/DDBJ databases">
        <title>First draft genome of Liparis tanakae, snailfish: a comprehensive survey of snailfish specific genes.</title>
        <authorList>
            <person name="Kim W."/>
            <person name="Song I."/>
            <person name="Jeong J.-H."/>
            <person name="Kim D."/>
            <person name="Kim S."/>
            <person name="Ryu S."/>
            <person name="Song J.Y."/>
            <person name="Lee S.K."/>
        </authorList>
    </citation>
    <scope>NUCLEOTIDE SEQUENCE [LARGE SCALE GENOMIC DNA]</scope>
    <source>
        <tissue evidence="1">Muscle</tissue>
    </source>
</reference>
<gene>
    <name evidence="1" type="ORF">EYF80_024824</name>
</gene>
<protein>
    <submittedName>
        <fullName evidence="1">Uncharacterized protein</fullName>
    </submittedName>
</protein>